<organism evidence="1 2">
    <name type="scientific">Athelia psychrophila</name>
    <dbReference type="NCBI Taxonomy" id="1759441"/>
    <lineage>
        <taxon>Eukaryota</taxon>
        <taxon>Fungi</taxon>
        <taxon>Dikarya</taxon>
        <taxon>Basidiomycota</taxon>
        <taxon>Agaricomycotina</taxon>
        <taxon>Agaricomycetes</taxon>
        <taxon>Agaricomycetidae</taxon>
        <taxon>Atheliales</taxon>
        <taxon>Atheliaceae</taxon>
        <taxon>Athelia</taxon>
    </lineage>
</organism>
<gene>
    <name evidence="1" type="ORF">FIBSPDRAFT_900295</name>
</gene>
<protein>
    <submittedName>
        <fullName evidence="1">Uncharacterized protein</fullName>
    </submittedName>
</protein>
<accession>A0A165YLN3</accession>
<keyword evidence="2" id="KW-1185">Reference proteome</keyword>
<reference evidence="1 2" key="1">
    <citation type="journal article" date="2016" name="Mol. Biol. Evol.">
        <title>Comparative Genomics of Early-Diverging Mushroom-Forming Fungi Provides Insights into the Origins of Lignocellulose Decay Capabilities.</title>
        <authorList>
            <person name="Nagy L.G."/>
            <person name="Riley R."/>
            <person name="Tritt A."/>
            <person name="Adam C."/>
            <person name="Daum C."/>
            <person name="Floudas D."/>
            <person name="Sun H."/>
            <person name="Yadav J.S."/>
            <person name="Pangilinan J."/>
            <person name="Larsson K.H."/>
            <person name="Matsuura K."/>
            <person name="Barry K."/>
            <person name="Labutti K."/>
            <person name="Kuo R."/>
            <person name="Ohm R.A."/>
            <person name="Bhattacharya S.S."/>
            <person name="Shirouzu T."/>
            <person name="Yoshinaga Y."/>
            <person name="Martin F.M."/>
            <person name="Grigoriev I.V."/>
            <person name="Hibbett D.S."/>
        </authorList>
    </citation>
    <scope>NUCLEOTIDE SEQUENCE [LARGE SCALE GENOMIC DNA]</scope>
    <source>
        <strain evidence="1 2">CBS 109695</strain>
    </source>
</reference>
<dbReference type="Proteomes" id="UP000076532">
    <property type="component" value="Unassembled WGS sequence"/>
</dbReference>
<evidence type="ECO:0000313" key="2">
    <source>
        <dbReference type="Proteomes" id="UP000076532"/>
    </source>
</evidence>
<dbReference type="EMBL" id="KV417694">
    <property type="protein sequence ID" value="KZP09693.1"/>
    <property type="molecule type" value="Genomic_DNA"/>
</dbReference>
<sequence length="162" mass="17193">MPDNLVSDMLGSASDNLGYDSPAACNNIGIAAGGNIRIAEGDNIGVAVGGNIGMAVGGNIGMAAGDDIGMAAGNYTGIAAYNNILNLVGLRDGRNDLGRYWSSWVSYGSLFSVEFKSGPRLPWKSLDHKILAIDQLCEKPLIGLYLWQQWADKVETQLMLQL</sequence>
<proteinExistence type="predicted"/>
<evidence type="ECO:0000313" key="1">
    <source>
        <dbReference type="EMBL" id="KZP09693.1"/>
    </source>
</evidence>
<name>A0A165YLN3_9AGAM</name>
<dbReference type="AlphaFoldDB" id="A0A165YLN3"/>